<dbReference type="CDD" id="cd02440">
    <property type="entry name" value="AdoMet_MTases"/>
    <property type="match status" value="1"/>
</dbReference>
<evidence type="ECO:0000313" key="6">
    <source>
        <dbReference type="Proteomes" id="UP001140091"/>
    </source>
</evidence>
<dbReference type="GO" id="GO:0008757">
    <property type="term" value="F:S-adenosylmethionine-dependent methyltransferase activity"/>
    <property type="evidence" value="ECO:0007669"/>
    <property type="project" value="InterPro"/>
</dbReference>
<keyword evidence="6" id="KW-1185">Reference proteome</keyword>
<dbReference type="Proteomes" id="UP001140091">
    <property type="component" value="Unassembled WGS sequence"/>
</dbReference>
<evidence type="ECO:0000256" key="1">
    <source>
        <dbReference type="ARBA" id="ARBA00008361"/>
    </source>
</evidence>
<dbReference type="EMBL" id="JANBPK010000775">
    <property type="protein sequence ID" value="KAJ2932317.1"/>
    <property type="molecule type" value="Genomic_DNA"/>
</dbReference>
<gene>
    <name evidence="5" type="ORF">H1R20_g4787</name>
</gene>
<feature type="domain" description="Methyltransferase type 11" evidence="4">
    <location>
        <begin position="52"/>
        <end position="153"/>
    </location>
</feature>
<evidence type="ECO:0000313" key="5">
    <source>
        <dbReference type="EMBL" id="KAJ2932317.1"/>
    </source>
</evidence>
<dbReference type="GO" id="GO:0032259">
    <property type="term" value="P:methylation"/>
    <property type="evidence" value="ECO:0007669"/>
    <property type="project" value="UniProtKB-KW"/>
</dbReference>
<evidence type="ECO:0000256" key="3">
    <source>
        <dbReference type="ARBA" id="ARBA00022679"/>
    </source>
</evidence>
<dbReference type="Pfam" id="PF08241">
    <property type="entry name" value="Methyltransf_11"/>
    <property type="match status" value="1"/>
</dbReference>
<evidence type="ECO:0000259" key="4">
    <source>
        <dbReference type="Pfam" id="PF08241"/>
    </source>
</evidence>
<dbReference type="InterPro" id="IPR029063">
    <property type="entry name" value="SAM-dependent_MTases_sf"/>
</dbReference>
<keyword evidence="2" id="KW-0489">Methyltransferase</keyword>
<sequence length="403" mass="44619">MSAFAKSTFNTATYATSRPTYPPRLFEHIFNYYVNGRSREDGQKDRQWERAVDVGCGTGQATSHLTGRFKNVVCVDPSAGMLQKARDHLVVNSRSDPQAPNTHFSFVQGSAEDLHAALPEDGSVDLLIAAQACHWFDWTKVWPETRRVLRKGSGVAAYWVYGEIRLTNFPSLTPLITEFWQGPEPQSGGSNSGVPKSLGAYFQRPGRTILERLLVDVPSPSSVLGASDCGLTDFQRAYFTDEKSLIPPLDASESNSLTQAVQHPTLMRFSWRWIDILGYVRTTSALHSYHEKFPEDLQSPNDTRFLERDLADVKSFNDSLEKQSGGENMTATLDPVFVGGGDIVMRFWKDLREGARRELLESAKLDTTGGDDDSGVASTKRTDATLDVLGSSFTFLSIVSAVN</sequence>
<name>A0A9W8MJL0_9AGAR</name>
<dbReference type="PANTHER" id="PTHR44942">
    <property type="entry name" value="METHYLTRANSF_11 DOMAIN-CONTAINING PROTEIN"/>
    <property type="match status" value="1"/>
</dbReference>
<organism evidence="5 6">
    <name type="scientific">Candolleomyces eurysporus</name>
    <dbReference type="NCBI Taxonomy" id="2828524"/>
    <lineage>
        <taxon>Eukaryota</taxon>
        <taxon>Fungi</taxon>
        <taxon>Dikarya</taxon>
        <taxon>Basidiomycota</taxon>
        <taxon>Agaricomycotina</taxon>
        <taxon>Agaricomycetes</taxon>
        <taxon>Agaricomycetidae</taxon>
        <taxon>Agaricales</taxon>
        <taxon>Agaricineae</taxon>
        <taxon>Psathyrellaceae</taxon>
        <taxon>Candolleomyces</taxon>
    </lineage>
</organism>
<dbReference type="InterPro" id="IPR051052">
    <property type="entry name" value="Diverse_substrate_MTase"/>
</dbReference>
<reference evidence="5" key="1">
    <citation type="submission" date="2022-06" db="EMBL/GenBank/DDBJ databases">
        <title>Genome Sequence of Candolleomyces eurysporus.</title>
        <authorList>
            <person name="Buettner E."/>
        </authorList>
    </citation>
    <scope>NUCLEOTIDE SEQUENCE</scope>
    <source>
        <strain evidence="5">VTCC 930004</strain>
    </source>
</reference>
<dbReference type="Gene3D" id="3.40.50.150">
    <property type="entry name" value="Vaccinia Virus protein VP39"/>
    <property type="match status" value="1"/>
</dbReference>
<dbReference type="AlphaFoldDB" id="A0A9W8MJL0"/>
<accession>A0A9W8MJL0</accession>
<protein>
    <recommendedName>
        <fullName evidence="4">Methyltransferase type 11 domain-containing protein</fullName>
    </recommendedName>
</protein>
<dbReference type="PANTHER" id="PTHR44942:SF4">
    <property type="entry name" value="METHYLTRANSFERASE TYPE 11 DOMAIN-CONTAINING PROTEIN"/>
    <property type="match status" value="1"/>
</dbReference>
<comment type="similarity">
    <text evidence="1">Belongs to the methyltransferase superfamily.</text>
</comment>
<proteinExistence type="inferred from homology"/>
<evidence type="ECO:0000256" key="2">
    <source>
        <dbReference type="ARBA" id="ARBA00022603"/>
    </source>
</evidence>
<keyword evidence="3" id="KW-0808">Transferase</keyword>
<feature type="non-terminal residue" evidence="5">
    <location>
        <position position="1"/>
    </location>
</feature>
<dbReference type="InterPro" id="IPR013216">
    <property type="entry name" value="Methyltransf_11"/>
</dbReference>
<dbReference type="SUPFAM" id="SSF53335">
    <property type="entry name" value="S-adenosyl-L-methionine-dependent methyltransferases"/>
    <property type="match status" value="1"/>
</dbReference>
<dbReference type="OrthoDB" id="10027013at2759"/>
<comment type="caution">
    <text evidence="5">The sequence shown here is derived from an EMBL/GenBank/DDBJ whole genome shotgun (WGS) entry which is preliminary data.</text>
</comment>